<sequence>MAPTRICGQTRVSENEVDVMKKFAKPVAILLLVFMIAFRPGESADAVKNIVGVFGDMADGAGTFLTSLLQ</sequence>
<evidence type="ECO:0000313" key="2">
    <source>
        <dbReference type="Proteomes" id="UP000619260"/>
    </source>
</evidence>
<proteinExistence type="predicted"/>
<dbReference type="EMBL" id="BOPF01000003">
    <property type="protein sequence ID" value="GIJ44400.1"/>
    <property type="molecule type" value="Genomic_DNA"/>
</dbReference>
<evidence type="ECO:0000313" key="1">
    <source>
        <dbReference type="EMBL" id="GIJ44400.1"/>
    </source>
</evidence>
<gene>
    <name evidence="1" type="ORF">Val02_12860</name>
</gene>
<reference evidence="1" key="1">
    <citation type="submission" date="2021-01" db="EMBL/GenBank/DDBJ databases">
        <title>Whole genome shotgun sequence of Virgisporangium aliadipatigenens NBRC 105644.</title>
        <authorList>
            <person name="Komaki H."/>
            <person name="Tamura T."/>
        </authorList>
    </citation>
    <scope>NUCLEOTIDE SEQUENCE</scope>
    <source>
        <strain evidence="1">NBRC 105644</strain>
    </source>
</reference>
<keyword evidence="2" id="KW-1185">Reference proteome</keyword>
<name>A0A8J3YI54_9ACTN</name>
<dbReference type="Proteomes" id="UP000619260">
    <property type="component" value="Unassembled WGS sequence"/>
</dbReference>
<dbReference type="AlphaFoldDB" id="A0A8J3YI54"/>
<organism evidence="1 2">
    <name type="scientific">Virgisporangium aliadipatigenens</name>
    <dbReference type="NCBI Taxonomy" id="741659"/>
    <lineage>
        <taxon>Bacteria</taxon>
        <taxon>Bacillati</taxon>
        <taxon>Actinomycetota</taxon>
        <taxon>Actinomycetes</taxon>
        <taxon>Micromonosporales</taxon>
        <taxon>Micromonosporaceae</taxon>
        <taxon>Virgisporangium</taxon>
    </lineage>
</organism>
<comment type="caution">
    <text evidence="1">The sequence shown here is derived from an EMBL/GenBank/DDBJ whole genome shotgun (WGS) entry which is preliminary data.</text>
</comment>
<protein>
    <submittedName>
        <fullName evidence="1">Uncharacterized protein</fullName>
    </submittedName>
</protein>
<accession>A0A8J3YI54</accession>